<evidence type="ECO:0000259" key="5">
    <source>
        <dbReference type="Pfam" id="PF03024"/>
    </source>
</evidence>
<dbReference type="EMBL" id="LSMT01000047">
    <property type="protein sequence ID" value="PFX30625.1"/>
    <property type="molecule type" value="Genomic_DNA"/>
</dbReference>
<dbReference type="PANTHER" id="PTHR10517">
    <property type="entry name" value="FOLATE RECEPTOR"/>
    <property type="match status" value="1"/>
</dbReference>
<organism evidence="6 7">
    <name type="scientific">Stylophora pistillata</name>
    <name type="common">Smooth cauliflower coral</name>
    <dbReference type="NCBI Taxonomy" id="50429"/>
    <lineage>
        <taxon>Eukaryota</taxon>
        <taxon>Metazoa</taxon>
        <taxon>Cnidaria</taxon>
        <taxon>Anthozoa</taxon>
        <taxon>Hexacorallia</taxon>
        <taxon>Scleractinia</taxon>
        <taxon>Astrocoeniina</taxon>
        <taxon>Pocilloporidae</taxon>
        <taxon>Stylophora</taxon>
    </lineage>
</organism>
<keyword evidence="2 4" id="KW-0732">Signal</keyword>
<dbReference type="PANTHER" id="PTHR10517:SF28">
    <property type="entry name" value="COILIN"/>
    <property type="match status" value="1"/>
</dbReference>
<comment type="caution">
    <text evidence="6">The sequence shown here is derived from an EMBL/GenBank/DDBJ whole genome shotgun (WGS) entry which is preliminary data.</text>
</comment>
<reference evidence="7" key="1">
    <citation type="journal article" date="2017" name="bioRxiv">
        <title>Comparative analysis of the genomes of Stylophora pistillata and Acropora digitifera provides evidence for extensive differences between species of corals.</title>
        <authorList>
            <person name="Voolstra C.R."/>
            <person name="Li Y."/>
            <person name="Liew Y.J."/>
            <person name="Baumgarten S."/>
            <person name="Zoccola D."/>
            <person name="Flot J.-F."/>
            <person name="Tambutte S."/>
            <person name="Allemand D."/>
            <person name="Aranda M."/>
        </authorList>
    </citation>
    <scope>NUCLEOTIDE SEQUENCE [LARGE SCALE GENOMIC DNA]</scope>
</reference>
<evidence type="ECO:0000313" key="6">
    <source>
        <dbReference type="EMBL" id="PFX30625.1"/>
    </source>
</evidence>
<gene>
    <name evidence="6" type="ORF">AWC38_SpisGene25760</name>
</gene>
<dbReference type="Pfam" id="PF03024">
    <property type="entry name" value="Folate_rec"/>
    <property type="match status" value="1"/>
</dbReference>
<keyword evidence="3" id="KW-1015">Disulfide bond</keyword>
<evidence type="ECO:0000256" key="3">
    <source>
        <dbReference type="ARBA" id="ARBA00023157"/>
    </source>
</evidence>
<evidence type="ECO:0000256" key="1">
    <source>
        <dbReference type="ARBA" id="ARBA00007932"/>
    </source>
</evidence>
<name>A0A2B4SQG0_STYPI</name>
<dbReference type="InterPro" id="IPR018143">
    <property type="entry name" value="Folate_rcpt-like"/>
</dbReference>
<evidence type="ECO:0000256" key="4">
    <source>
        <dbReference type="SAM" id="SignalP"/>
    </source>
</evidence>
<dbReference type="GO" id="GO:0009897">
    <property type="term" value="C:external side of plasma membrane"/>
    <property type="evidence" value="ECO:0007669"/>
    <property type="project" value="TreeGrafter"/>
</dbReference>
<feature type="domain" description="Folate receptor-like" evidence="5">
    <location>
        <begin position="34"/>
        <end position="147"/>
    </location>
</feature>
<accession>A0A2B4SQG0</accession>
<evidence type="ECO:0000256" key="2">
    <source>
        <dbReference type="ARBA" id="ARBA00022729"/>
    </source>
</evidence>
<feature type="signal peptide" evidence="4">
    <location>
        <begin position="1"/>
        <end position="21"/>
    </location>
</feature>
<dbReference type="AlphaFoldDB" id="A0A2B4SQG0"/>
<sequence>MAKFSRVQLILVFCILVTVSGEESAKSTVTQNYCPYFKNRAPVPQPGLKNCTWYKKNACCLQSELDLIFPSVLPPLGASERCLRYTNFLMCYVCAPDQNLFYDNERLTVCGGFCDKWFTACGEAKFKGMKIKELFKSGKEFCRARKFSVGKASRKDCFSFEQKVVSFALPRLPLGHFLWLAATVVVLVVDGQ</sequence>
<protein>
    <recommendedName>
        <fullName evidence="5">Folate receptor-like domain-containing protein</fullName>
    </recommendedName>
</protein>
<evidence type="ECO:0000313" key="7">
    <source>
        <dbReference type="Proteomes" id="UP000225706"/>
    </source>
</evidence>
<comment type="similarity">
    <text evidence="1">Belongs to the folate receptor family.</text>
</comment>
<proteinExistence type="inferred from homology"/>
<dbReference type="InterPro" id="IPR004269">
    <property type="entry name" value="Folate_rcpt"/>
</dbReference>
<dbReference type="GO" id="GO:0038023">
    <property type="term" value="F:signaling receptor activity"/>
    <property type="evidence" value="ECO:0007669"/>
    <property type="project" value="TreeGrafter"/>
</dbReference>
<dbReference type="OrthoDB" id="5982417at2759"/>
<feature type="chain" id="PRO_5012292853" description="Folate receptor-like domain-containing protein" evidence="4">
    <location>
        <begin position="22"/>
        <end position="192"/>
    </location>
</feature>
<dbReference type="Proteomes" id="UP000225706">
    <property type="component" value="Unassembled WGS sequence"/>
</dbReference>
<keyword evidence="7" id="KW-1185">Reference proteome</keyword>